<dbReference type="AlphaFoldDB" id="A0AAP7ZJA7"/>
<organism evidence="1 2">
    <name type="scientific">Ralstonia solanacearum K60</name>
    <dbReference type="NCBI Taxonomy" id="1091042"/>
    <lineage>
        <taxon>Bacteria</taxon>
        <taxon>Pseudomonadati</taxon>
        <taxon>Pseudomonadota</taxon>
        <taxon>Betaproteobacteria</taxon>
        <taxon>Burkholderiales</taxon>
        <taxon>Burkholderiaceae</taxon>
        <taxon>Ralstonia</taxon>
        <taxon>Ralstonia solanacearum species complex</taxon>
    </lineage>
</organism>
<gene>
    <name evidence="1" type="ORF">B7R77_25570</name>
</gene>
<protein>
    <submittedName>
        <fullName evidence="1">Uncharacterized protein</fullName>
    </submittedName>
</protein>
<dbReference type="Proteomes" id="UP000216164">
    <property type="component" value="Unassembled WGS sequence"/>
</dbReference>
<dbReference type="EMBL" id="NCTK01000002">
    <property type="protein sequence ID" value="OYQ10132.1"/>
    <property type="molecule type" value="Genomic_DNA"/>
</dbReference>
<evidence type="ECO:0000313" key="2">
    <source>
        <dbReference type="Proteomes" id="UP000216164"/>
    </source>
</evidence>
<reference evidence="1 2" key="1">
    <citation type="submission" date="2017-04" db="EMBL/GenBank/DDBJ databases">
        <title>Genome Announcement: Closed genomes of Ralstonia solanacearum strains K60, UW551, and UW700.</title>
        <authorList>
            <person name="Hayes M."/>
            <person name="Macintyre A.M."/>
            <person name="Allen C."/>
        </authorList>
    </citation>
    <scope>NUCLEOTIDE SEQUENCE [LARGE SCALE GENOMIC DNA]</scope>
    <source>
        <strain evidence="1 2">UW25</strain>
    </source>
</reference>
<accession>A0AAP7ZJA7</accession>
<name>A0AAP7ZJA7_RALSL</name>
<evidence type="ECO:0000313" key="1">
    <source>
        <dbReference type="EMBL" id="OYQ10132.1"/>
    </source>
</evidence>
<proteinExistence type="predicted"/>
<dbReference type="InterPro" id="IPR011755">
    <property type="entry name" value="CHP02269_MYXXA"/>
</dbReference>
<comment type="caution">
    <text evidence="1">The sequence shown here is derived from an EMBL/GenBank/DDBJ whole genome shotgun (WGS) entry which is preliminary data.</text>
</comment>
<sequence length="146" mass="16353">MLVEIGLISNEIANADFPMVGGNLGNLANRILGRSVARETTQACTTPLLNAPRRMMDHHLMPRQFKDFFAKRGIDIDAHTVTLGDVSHLKGVHGNGVGNMPGKWNQQWADWIERNPNATASDIYRQLGSMMDRYNLSSLPIHPYRQ</sequence>
<dbReference type="Pfam" id="PF09533">
    <property type="entry name" value="DUF2380"/>
    <property type="match status" value="1"/>
</dbReference>